<evidence type="ECO:0000313" key="3">
    <source>
        <dbReference type="EMBL" id="WVZ70115.1"/>
    </source>
</evidence>
<feature type="compositionally biased region" description="Low complexity" evidence="1">
    <location>
        <begin position="709"/>
        <end position="734"/>
    </location>
</feature>
<dbReference type="EMBL" id="CP144748">
    <property type="protein sequence ID" value="WVZ70115.1"/>
    <property type="molecule type" value="Genomic_DNA"/>
</dbReference>
<sequence>MPLPPSSANEGPAMLHSDSIREEDEDEAEEEGDVGHLYSLLLVQRNKQTLQYKHDVVSAGKKFTKISKAITGFFFHAARKDPQEGYRTLVENQPVYIHPSKQCSCGSQTVTVIDTKWLVELAPRPNQDEEKKDRRGSNLYMVDTMSPTPGVSVSAEHNSSALGLRQRYLGLSPQTLTQRQTPNQTILQSWLNGPLVLDVSYPLQPNLRKFAQTLRLRWLWQDLTDALDLPKWAIKAIDKRRKGVLWSGQENANGGNCLVSSEKVQRLLQFGGLGILNLETMGWALRIRWLWLQRTFSARPWEDPPIQIPRNAEALFAAAVNVNVGNGEDTLFWIDRWLNASSVAELAPNLVMIVSNNARKQCTVAQALTNRRWATDIQGSLTVQVLVEYLKIWEMVDGMSLQPDIADQRFWKFTRSSLYTSKSAYNAFFFGAIKFGPWKRVRKTWAPLRCKFFIWLAIKNTCWTADRLAKRGLPHPSVCPLCDQEKETIQHLLVPCVCSREVWAYFLHALGLSAVAPQSDTRIFSGWWSLAANRVSGELKRVNSLIILVAWELWKHRNACVFEGASLIVSVVLQEVEKEGSLWCLAGNVALSELRARLVGLASSTPALGSQTRPAPSFLFGGGPPRPRLPVVSLSATSSISEGAKRKTVESYPSKKNPQHYPPVTFLSPVPVCSNQLSLPSLGARLYHRQPLPPTGYSSGCFLSRRRSPAWPSSRSGGAAPPRRLLPRQRGLARPPSPAADLRLSRVEPRHAPPPPSHSRHGATGASSPRPAGWAVSILLIRIRNGVSRAETVAGD</sequence>
<feature type="region of interest" description="Disordered" evidence="1">
    <location>
        <begin position="1"/>
        <end position="31"/>
    </location>
</feature>
<reference evidence="3 4" key="1">
    <citation type="submission" date="2024-02" db="EMBL/GenBank/DDBJ databases">
        <title>High-quality chromosome-scale genome assembly of Pensacola bahiagrass (Paspalum notatum Flugge var. saurae).</title>
        <authorList>
            <person name="Vega J.M."/>
            <person name="Podio M."/>
            <person name="Orjuela J."/>
            <person name="Siena L.A."/>
            <person name="Pessino S.C."/>
            <person name="Combes M.C."/>
            <person name="Mariac C."/>
            <person name="Albertini E."/>
            <person name="Pupilli F."/>
            <person name="Ortiz J.P.A."/>
            <person name="Leblanc O."/>
        </authorList>
    </citation>
    <scope>NUCLEOTIDE SEQUENCE [LARGE SCALE GENOMIC DNA]</scope>
    <source>
        <strain evidence="3">R1</strain>
        <tissue evidence="3">Leaf</tissue>
    </source>
</reference>
<dbReference type="AlphaFoldDB" id="A0AAQ3TCN8"/>
<feature type="compositionally biased region" description="Acidic residues" evidence="1">
    <location>
        <begin position="21"/>
        <end position="31"/>
    </location>
</feature>
<dbReference type="Pfam" id="PF13966">
    <property type="entry name" value="zf-RVT"/>
    <property type="match status" value="1"/>
</dbReference>
<protein>
    <recommendedName>
        <fullName evidence="2">Reverse transcriptase zinc-binding domain-containing protein</fullName>
    </recommendedName>
</protein>
<feature type="domain" description="Reverse transcriptase zinc-binding" evidence="2">
    <location>
        <begin position="419"/>
        <end position="503"/>
    </location>
</feature>
<evidence type="ECO:0000259" key="2">
    <source>
        <dbReference type="Pfam" id="PF13966"/>
    </source>
</evidence>
<evidence type="ECO:0000256" key="1">
    <source>
        <dbReference type="SAM" id="MobiDB-lite"/>
    </source>
</evidence>
<accession>A0AAQ3TCN8</accession>
<keyword evidence="4" id="KW-1185">Reference proteome</keyword>
<gene>
    <name evidence="3" type="ORF">U9M48_018809</name>
</gene>
<dbReference type="InterPro" id="IPR026960">
    <property type="entry name" value="RVT-Znf"/>
</dbReference>
<dbReference type="PANTHER" id="PTHR36617:SF17">
    <property type="entry name" value="OS01G0114800 PROTEIN"/>
    <property type="match status" value="1"/>
</dbReference>
<feature type="region of interest" description="Disordered" evidence="1">
    <location>
        <begin position="708"/>
        <end position="770"/>
    </location>
</feature>
<organism evidence="3 4">
    <name type="scientific">Paspalum notatum var. saurae</name>
    <dbReference type="NCBI Taxonomy" id="547442"/>
    <lineage>
        <taxon>Eukaryota</taxon>
        <taxon>Viridiplantae</taxon>
        <taxon>Streptophyta</taxon>
        <taxon>Embryophyta</taxon>
        <taxon>Tracheophyta</taxon>
        <taxon>Spermatophyta</taxon>
        <taxon>Magnoliopsida</taxon>
        <taxon>Liliopsida</taxon>
        <taxon>Poales</taxon>
        <taxon>Poaceae</taxon>
        <taxon>PACMAD clade</taxon>
        <taxon>Panicoideae</taxon>
        <taxon>Andropogonodae</taxon>
        <taxon>Paspaleae</taxon>
        <taxon>Paspalinae</taxon>
        <taxon>Paspalum</taxon>
    </lineage>
</organism>
<dbReference type="Proteomes" id="UP001341281">
    <property type="component" value="Chromosome 04"/>
</dbReference>
<proteinExistence type="predicted"/>
<name>A0AAQ3TCN8_PASNO</name>
<dbReference type="PANTHER" id="PTHR36617">
    <property type="entry name" value="PROTEIN, PUTATIVE-RELATED"/>
    <property type="match status" value="1"/>
</dbReference>
<evidence type="ECO:0000313" key="4">
    <source>
        <dbReference type="Proteomes" id="UP001341281"/>
    </source>
</evidence>